<reference evidence="1" key="1">
    <citation type="journal article" date="2021" name="PeerJ">
        <title>Extensive microbial diversity within the chicken gut microbiome revealed by metagenomics and culture.</title>
        <authorList>
            <person name="Gilroy R."/>
            <person name="Ravi A."/>
            <person name="Getino M."/>
            <person name="Pursley I."/>
            <person name="Horton D.L."/>
            <person name="Alikhan N.F."/>
            <person name="Baker D."/>
            <person name="Gharbi K."/>
            <person name="Hall N."/>
            <person name="Watson M."/>
            <person name="Adriaenssens E.M."/>
            <person name="Foster-Nyarko E."/>
            <person name="Jarju S."/>
            <person name="Secka A."/>
            <person name="Antonio M."/>
            <person name="Oren A."/>
            <person name="Chaudhuri R.R."/>
            <person name="La Ragione R."/>
            <person name="Hildebrand F."/>
            <person name="Pallen M.J."/>
        </authorList>
    </citation>
    <scope>NUCLEOTIDE SEQUENCE</scope>
    <source>
        <strain evidence="1">316</strain>
    </source>
</reference>
<dbReference type="EMBL" id="DYYG01000066">
    <property type="protein sequence ID" value="HJE26116.1"/>
    <property type="molecule type" value="Genomic_DNA"/>
</dbReference>
<organism evidence="1 2">
    <name type="scientific">Methylorubrum populi</name>
    <dbReference type="NCBI Taxonomy" id="223967"/>
    <lineage>
        <taxon>Bacteria</taxon>
        <taxon>Pseudomonadati</taxon>
        <taxon>Pseudomonadota</taxon>
        <taxon>Alphaproteobacteria</taxon>
        <taxon>Hyphomicrobiales</taxon>
        <taxon>Methylobacteriaceae</taxon>
        <taxon>Methylorubrum</taxon>
    </lineage>
</organism>
<evidence type="ECO:0000313" key="1">
    <source>
        <dbReference type="EMBL" id="HJE26116.1"/>
    </source>
</evidence>
<sequence length="178" mass="19523">MKKLGCFPVILIAGASLWLVSQIYTSIWPVGEAVVRLPMGDAIARFQTWGGGWGTLPFVLRVDTPHGTISKKLWADWGPASDINLYQTPENWLVGIGGGGDTVIVDVMDSSGPRSVIGNEQNRTNDENWKYLGVAVGGGFIPAESKPECIALLGAEYTKYRKKFQVEHFCIQPIHEHP</sequence>
<accession>A0A921E720</accession>
<reference evidence="1" key="2">
    <citation type="submission" date="2021-09" db="EMBL/GenBank/DDBJ databases">
        <authorList>
            <person name="Gilroy R."/>
        </authorList>
    </citation>
    <scope>NUCLEOTIDE SEQUENCE</scope>
    <source>
        <strain evidence="1">316</strain>
    </source>
</reference>
<name>A0A921E720_9HYPH</name>
<comment type="caution">
    <text evidence="1">The sequence shown here is derived from an EMBL/GenBank/DDBJ whole genome shotgun (WGS) entry which is preliminary data.</text>
</comment>
<proteinExistence type="predicted"/>
<gene>
    <name evidence="1" type="ORF">K8W01_20905</name>
</gene>
<dbReference type="Proteomes" id="UP000742631">
    <property type="component" value="Unassembled WGS sequence"/>
</dbReference>
<dbReference type="AlphaFoldDB" id="A0A921E720"/>
<protein>
    <submittedName>
        <fullName evidence="1">Uncharacterized protein</fullName>
    </submittedName>
</protein>
<evidence type="ECO:0000313" key="2">
    <source>
        <dbReference type="Proteomes" id="UP000742631"/>
    </source>
</evidence>